<evidence type="ECO:0000313" key="5">
    <source>
        <dbReference type="EMBL" id="KAK4235358.1"/>
    </source>
</evidence>
<evidence type="ECO:0000313" key="6">
    <source>
        <dbReference type="Proteomes" id="UP001303760"/>
    </source>
</evidence>
<reference evidence="5" key="1">
    <citation type="journal article" date="2023" name="Mol. Phylogenet. Evol.">
        <title>Genome-scale phylogeny and comparative genomics of the fungal order Sordariales.</title>
        <authorList>
            <person name="Hensen N."/>
            <person name="Bonometti L."/>
            <person name="Westerberg I."/>
            <person name="Brannstrom I.O."/>
            <person name="Guillou S."/>
            <person name="Cros-Aarteil S."/>
            <person name="Calhoun S."/>
            <person name="Haridas S."/>
            <person name="Kuo A."/>
            <person name="Mondo S."/>
            <person name="Pangilinan J."/>
            <person name="Riley R."/>
            <person name="LaButti K."/>
            <person name="Andreopoulos B."/>
            <person name="Lipzen A."/>
            <person name="Chen C."/>
            <person name="Yan M."/>
            <person name="Daum C."/>
            <person name="Ng V."/>
            <person name="Clum A."/>
            <person name="Steindorff A."/>
            <person name="Ohm R.A."/>
            <person name="Martin F."/>
            <person name="Silar P."/>
            <person name="Natvig D.O."/>
            <person name="Lalanne C."/>
            <person name="Gautier V."/>
            <person name="Ament-Velasquez S.L."/>
            <person name="Kruys A."/>
            <person name="Hutchinson M.I."/>
            <person name="Powell A.J."/>
            <person name="Barry K."/>
            <person name="Miller A.N."/>
            <person name="Grigoriev I.V."/>
            <person name="Debuchy R."/>
            <person name="Gladieux P."/>
            <person name="Hiltunen Thoren M."/>
            <person name="Johannesson H."/>
        </authorList>
    </citation>
    <scope>NUCLEOTIDE SEQUENCE</scope>
    <source>
        <strain evidence="5">CBS 532.94</strain>
    </source>
</reference>
<feature type="transmembrane region" description="Helical" evidence="4">
    <location>
        <begin position="272"/>
        <end position="292"/>
    </location>
</feature>
<protein>
    <submittedName>
        <fullName evidence="5">Uncharacterized protein</fullName>
    </submittedName>
</protein>
<dbReference type="SUPFAM" id="SSF103473">
    <property type="entry name" value="MFS general substrate transporter"/>
    <property type="match status" value="1"/>
</dbReference>
<feature type="compositionally biased region" description="Polar residues" evidence="3">
    <location>
        <begin position="18"/>
        <end position="28"/>
    </location>
</feature>
<accession>A0AAN7C6K8</accession>
<keyword evidence="6" id="KW-1185">Reference proteome</keyword>
<dbReference type="Pfam" id="PF07690">
    <property type="entry name" value="MFS_1"/>
    <property type="match status" value="1"/>
</dbReference>
<comment type="caution">
    <text evidence="5">The sequence shown here is derived from an EMBL/GenBank/DDBJ whole genome shotgun (WGS) entry which is preliminary data.</text>
</comment>
<evidence type="ECO:0000256" key="1">
    <source>
        <dbReference type="ARBA" id="ARBA00004141"/>
    </source>
</evidence>
<dbReference type="AlphaFoldDB" id="A0AAN7C6K8"/>
<comment type="subcellular location">
    <subcellularLocation>
        <location evidence="1">Membrane</location>
        <topology evidence="1">Multi-pass membrane protein</topology>
    </subcellularLocation>
</comment>
<feature type="compositionally biased region" description="Basic and acidic residues" evidence="3">
    <location>
        <begin position="1"/>
        <end position="17"/>
    </location>
</feature>
<dbReference type="Gene3D" id="1.20.1250.20">
    <property type="entry name" value="MFS general substrate transporter like domains"/>
    <property type="match status" value="2"/>
</dbReference>
<feature type="transmembrane region" description="Helical" evidence="4">
    <location>
        <begin position="405"/>
        <end position="430"/>
    </location>
</feature>
<feature type="transmembrane region" description="Helical" evidence="4">
    <location>
        <begin position="154"/>
        <end position="172"/>
    </location>
</feature>
<feature type="region of interest" description="Disordered" evidence="3">
    <location>
        <begin position="1"/>
        <end position="84"/>
    </location>
</feature>
<dbReference type="GO" id="GO:0016020">
    <property type="term" value="C:membrane"/>
    <property type="evidence" value="ECO:0007669"/>
    <property type="project" value="UniProtKB-SubCell"/>
</dbReference>
<keyword evidence="4" id="KW-0812">Transmembrane</keyword>
<keyword evidence="4" id="KW-1133">Transmembrane helix</keyword>
<evidence type="ECO:0000256" key="2">
    <source>
        <dbReference type="ARBA" id="ARBA00006727"/>
    </source>
</evidence>
<dbReference type="InterPro" id="IPR011701">
    <property type="entry name" value="MFS"/>
</dbReference>
<comment type="similarity">
    <text evidence="2">Belongs to the major facilitator superfamily. Monocarboxylate porter (TC 2.A.1.13) family.</text>
</comment>
<feature type="transmembrane region" description="Helical" evidence="4">
    <location>
        <begin position="209"/>
        <end position="228"/>
    </location>
</feature>
<dbReference type="PANTHER" id="PTHR11360">
    <property type="entry name" value="MONOCARBOXYLATE TRANSPORTER"/>
    <property type="match status" value="1"/>
</dbReference>
<dbReference type="GO" id="GO:0022857">
    <property type="term" value="F:transmembrane transporter activity"/>
    <property type="evidence" value="ECO:0007669"/>
    <property type="project" value="InterPro"/>
</dbReference>
<dbReference type="PANTHER" id="PTHR11360:SF130">
    <property type="entry name" value="MAJOR FACILITATOR SUPERFAMILY (MFS) PROFILE DOMAIN-CONTAINING PROTEIN-RELATED"/>
    <property type="match status" value="1"/>
</dbReference>
<keyword evidence="4" id="KW-0472">Membrane</keyword>
<dbReference type="Proteomes" id="UP001303760">
    <property type="component" value="Unassembled WGS sequence"/>
</dbReference>
<feature type="transmembrane region" description="Helical" evidence="4">
    <location>
        <begin position="381"/>
        <end position="399"/>
    </location>
</feature>
<feature type="transmembrane region" description="Helical" evidence="4">
    <location>
        <begin position="315"/>
        <end position="336"/>
    </location>
</feature>
<evidence type="ECO:0000256" key="4">
    <source>
        <dbReference type="SAM" id="Phobius"/>
    </source>
</evidence>
<feature type="transmembrane region" description="Helical" evidence="4">
    <location>
        <begin position="471"/>
        <end position="491"/>
    </location>
</feature>
<feature type="transmembrane region" description="Helical" evidence="4">
    <location>
        <begin position="115"/>
        <end position="139"/>
    </location>
</feature>
<feature type="transmembrane region" description="Helical" evidence="4">
    <location>
        <begin position="351"/>
        <end position="369"/>
    </location>
</feature>
<feature type="transmembrane region" description="Helical" evidence="4">
    <location>
        <begin position="240"/>
        <end position="260"/>
    </location>
</feature>
<sequence>MVSETETRLPGDVERGRPSQSGPDTDASSLPEGVDAEKRSGEHTGSDQDGGGTVDQRTPASRQRARRDTLDGSGDGPGAGDGNCVLSRVVSRVLTRASTKSSWNPGPPPDGGMQAWIAVACTHLVVMNTWGFITSFGLFQTHYTTALGRAPSDISWIGSLQIFLLFFVGALTGRLTDAGYFRHVFALGAAFQILGIFTTSAATAYWQVLLAQGICMGLGNGCLFCPCISTLSTYFSTKRGLAMGIAASGTATGGLVFPSMVRQLLPSHGFAAAMRAIGYVQAATFAVALVGLKRRIPARRSGPLVEWRAFREGEYTLYALGSFSFFLGLYFAFYYISSFSRDIIGMRYTDSLNLLLVINGVGMPGRLIPNYIADRVGTINAMIPTVGIAGICLFCWMAVKSTAGLYVWCVFYGMAAGGIQSLFPAGLSSLTTDLRKSGVRMGMVFTIVSFASLAGPPIAGAIITAEGGSYYGAQAFAGATLTLGTVLMAAARMVKVKRLMHEADVAGPAWRVKV</sequence>
<feature type="compositionally biased region" description="Basic and acidic residues" evidence="3">
    <location>
        <begin position="35"/>
        <end position="46"/>
    </location>
</feature>
<reference evidence="5" key="2">
    <citation type="submission" date="2023-05" db="EMBL/GenBank/DDBJ databases">
        <authorList>
            <consortium name="Lawrence Berkeley National Laboratory"/>
            <person name="Steindorff A."/>
            <person name="Hensen N."/>
            <person name="Bonometti L."/>
            <person name="Westerberg I."/>
            <person name="Brannstrom I.O."/>
            <person name="Guillou S."/>
            <person name="Cros-Aarteil S."/>
            <person name="Calhoun S."/>
            <person name="Haridas S."/>
            <person name="Kuo A."/>
            <person name="Mondo S."/>
            <person name="Pangilinan J."/>
            <person name="Riley R."/>
            <person name="Labutti K."/>
            <person name="Andreopoulos B."/>
            <person name="Lipzen A."/>
            <person name="Chen C."/>
            <person name="Yanf M."/>
            <person name="Daum C."/>
            <person name="Ng V."/>
            <person name="Clum A."/>
            <person name="Ohm R."/>
            <person name="Martin F."/>
            <person name="Silar P."/>
            <person name="Natvig D."/>
            <person name="Lalanne C."/>
            <person name="Gautier V."/>
            <person name="Ament-Velasquez S.L."/>
            <person name="Kruys A."/>
            <person name="Hutchinson M.I."/>
            <person name="Powell A.J."/>
            <person name="Barry K."/>
            <person name="Miller A.N."/>
            <person name="Grigoriev I.V."/>
            <person name="Debuchy R."/>
            <person name="Gladieux P."/>
            <person name="Thoren M.H."/>
            <person name="Johannesson H."/>
        </authorList>
    </citation>
    <scope>NUCLEOTIDE SEQUENCE</scope>
    <source>
        <strain evidence="5">CBS 532.94</strain>
    </source>
</reference>
<dbReference type="EMBL" id="MU860274">
    <property type="protein sequence ID" value="KAK4235358.1"/>
    <property type="molecule type" value="Genomic_DNA"/>
</dbReference>
<dbReference type="CDD" id="cd17352">
    <property type="entry name" value="MFS_MCT_SLC16"/>
    <property type="match status" value="1"/>
</dbReference>
<name>A0AAN7C6K8_9PEZI</name>
<feature type="transmembrane region" description="Helical" evidence="4">
    <location>
        <begin position="184"/>
        <end position="203"/>
    </location>
</feature>
<evidence type="ECO:0000256" key="3">
    <source>
        <dbReference type="SAM" id="MobiDB-lite"/>
    </source>
</evidence>
<dbReference type="InterPro" id="IPR036259">
    <property type="entry name" value="MFS_trans_sf"/>
</dbReference>
<organism evidence="5 6">
    <name type="scientific">Achaetomium macrosporum</name>
    <dbReference type="NCBI Taxonomy" id="79813"/>
    <lineage>
        <taxon>Eukaryota</taxon>
        <taxon>Fungi</taxon>
        <taxon>Dikarya</taxon>
        <taxon>Ascomycota</taxon>
        <taxon>Pezizomycotina</taxon>
        <taxon>Sordariomycetes</taxon>
        <taxon>Sordariomycetidae</taxon>
        <taxon>Sordariales</taxon>
        <taxon>Chaetomiaceae</taxon>
        <taxon>Achaetomium</taxon>
    </lineage>
</organism>
<gene>
    <name evidence="5" type="ORF">C8A03DRAFT_36790</name>
</gene>
<proteinExistence type="inferred from homology"/>
<dbReference type="InterPro" id="IPR050327">
    <property type="entry name" value="Proton-linked_MCT"/>
</dbReference>
<feature type="transmembrane region" description="Helical" evidence="4">
    <location>
        <begin position="442"/>
        <end position="465"/>
    </location>
</feature>